<evidence type="ECO:0000313" key="7">
    <source>
        <dbReference type="Proteomes" id="UP001174208"/>
    </source>
</evidence>
<name>A0ABT8K7V5_9MICO</name>
<keyword evidence="7" id="KW-1185">Reference proteome</keyword>
<evidence type="ECO:0000259" key="5">
    <source>
        <dbReference type="Pfam" id="PF01266"/>
    </source>
</evidence>
<evidence type="ECO:0000256" key="3">
    <source>
        <dbReference type="ARBA" id="ARBA00022827"/>
    </source>
</evidence>
<dbReference type="Pfam" id="PF01266">
    <property type="entry name" value="DAO"/>
    <property type="match status" value="1"/>
</dbReference>
<proteinExistence type="predicted"/>
<dbReference type="PANTHER" id="PTHR10961:SF7">
    <property type="entry name" value="FAD DEPENDENT OXIDOREDUCTASE DOMAIN-CONTAINING PROTEIN"/>
    <property type="match status" value="1"/>
</dbReference>
<gene>
    <name evidence="6" type="primary">solA</name>
    <name evidence="6" type="ORF">P5G50_03620</name>
</gene>
<comment type="cofactor">
    <cofactor evidence="1">
        <name>FAD</name>
        <dbReference type="ChEBI" id="CHEBI:57692"/>
    </cofactor>
</comment>
<dbReference type="InterPro" id="IPR045170">
    <property type="entry name" value="MTOX"/>
</dbReference>
<accession>A0ABT8K7V5</accession>
<dbReference type="SUPFAM" id="SSF54373">
    <property type="entry name" value="FAD-linked reductases, C-terminal domain"/>
    <property type="match status" value="1"/>
</dbReference>
<evidence type="ECO:0000256" key="1">
    <source>
        <dbReference type="ARBA" id="ARBA00001974"/>
    </source>
</evidence>
<dbReference type="RefSeq" id="WP_301211752.1">
    <property type="nucleotide sequence ID" value="NZ_JAROCF010000001.1"/>
</dbReference>
<dbReference type="EC" id="1.5.3.2" evidence="6"/>
<comment type="caution">
    <text evidence="6">The sequence shown here is derived from an EMBL/GenBank/DDBJ whole genome shotgun (WGS) entry which is preliminary data.</text>
</comment>
<sequence length="387" mass="41698">MNYEVVVVGLGAAGSGALWALARRGVRVAGIEQYGIGHGNGSSHGRSRLFRGGASEGAAYVDLAARSLEIWRDLEQTSGREIVTLVGGVTIAEPESELFRDTVAALRSRDLPHELFDADGLRARYPQHRVRDTDAGVLDPATGVVRPELAITTAVEAAQAAGAEVLTGRRVVAIEEEGDHQRVVLDDGTSVVAGRVIVAAGAWNTSVLAEAPREFTVRRAVLSWFLPKPGHEADFLPNRFPVFTREDETLRGWGAPTIDEFGVKVGLHDQDGYTIDDPYANRPEVEAWEVERVQQFVARQFPDLVPVATNTRGCMITLTPDEDFSIGELDSRPGVVLLAACSGHGFKHSAAVGELGAQLALGEEASLDLAMFDPHRFRTTTGTTLTR</sequence>
<dbReference type="EMBL" id="JAROCF010000001">
    <property type="protein sequence ID" value="MDN4613533.1"/>
    <property type="molecule type" value="Genomic_DNA"/>
</dbReference>
<dbReference type="GO" id="GO:0050131">
    <property type="term" value="F:N-methyl-L-amino-acid oxidase activity"/>
    <property type="evidence" value="ECO:0007669"/>
    <property type="project" value="UniProtKB-EC"/>
</dbReference>
<dbReference type="InterPro" id="IPR006076">
    <property type="entry name" value="FAD-dep_OxRdtase"/>
</dbReference>
<evidence type="ECO:0000313" key="6">
    <source>
        <dbReference type="EMBL" id="MDN4613533.1"/>
    </source>
</evidence>
<dbReference type="NCBIfam" id="NF008425">
    <property type="entry name" value="PRK11259.1"/>
    <property type="match status" value="1"/>
</dbReference>
<dbReference type="Gene3D" id="3.50.50.60">
    <property type="entry name" value="FAD/NAD(P)-binding domain"/>
    <property type="match status" value="1"/>
</dbReference>
<protein>
    <submittedName>
        <fullName evidence="6">N-methyl-L-tryptophan oxidase</fullName>
        <ecNumber evidence="6">1.5.3.2</ecNumber>
    </submittedName>
</protein>
<keyword evidence="2" id="KW-0285">Flavoprotein</keyword>
<keyword evidence="4 6" id="KW-0560">Oxidoreductase</keyword>
<dbReference type="SUPFAM" id="SSF51905">
    <property type="entry name" value="FAD/NAD(P)-binding domain"/>
    <property type="match status" value="1"/>
</dbReference>
<evidence type="ECO:0000256" key="2">
    <source>
        <dbReference type="ARBA" id="ARBA00022630"/>
    </source>
</evidence>
<dbReference type="InterPro" id="IPR036188">
    <property type="entry name" value="FAD/NAD-bd_sf"/>
</dbReference>
<evidence type="ECO:0000256" key="4">
    <source>
        <dbReference type="ARBA" id="ARBA00023002"/>
    </source>
</evidence>
<feature type="domain" description="FAD dependent oxidoreductase" evidence="5">
    <location>
        <begin position="5"/>
        <end position="359"/>
    </location>
</feature>
<dbReference type="Gene3D" id="3.30.9.10">
    <property type="entry name" value="D-Amino Acid Oxidase, subunit A, domain 2"/>
    <property type="match status" value="1"/>
</dbReference>
<organism evidence="6 7">
    <name type="scientific">Leifsonia williamsii</name>
    <dbReference type="NCBI Taxonomy" id="3035919"/>
    <lineage>
        <taxon>Bacteria</taxon>
        <taxon>Bacillati</taxon>
        <taxon>Actinomycetota</taxon>
        <taxon>Actinomycetes</taxon>
        <taxon>Micrococcales</taxon>
        <taxon>Microbacteriaceae</taxon>
        <taxon>Leifsonia</taxon>
    </lineage>
</organism>
<dbReference type="PANTHER" id="PTHR10961">
    <property type="entry name" value="PEROXISOMAL SARCOSINE OXIDASE"/>
    <property type="match status" value="1"/>
</dbReference>
<dbReference type="Proteomes" id="UP001174208">
    <property type="component" value="Unassembled WGS sequence"/>
</dbReference>
<keyword evidence="3" id="KW-0274">FAD</keyword>
<reference evidence="6" key="1">
    <citation type="submission" date="2023-06" db="EMBL/GenBank/DDBJ databases">
        <title>MT1 and MT2 Draft Genomes of Novel Species.</title>
        <authorList>
            <person name="Venkateswaran K."/>
        </authorList>
    </citation>
    <scope>NUCLEOTIDE SEQUENCE</scope>
    <source>
        <strain evidence="6">F6_8S_P_1B</strain>
    </source>
</reference>